<dbReference type="PANTHER" id="PTHR33295:SF7">
    <property type="entry name" value="ATPASE"/>
    <property type="match status" value="1"/>
</dbReference>
<feature type="domain" description="DUF4143" evidence="2">
    <location>
        <begin position="223"/>
        <end position="389"/>
    </location>
</feature>
<evidence type="ECO:0000313" key="3">
    <source>
        <dbReference type="EMBL" id="KTD24253.1"/>
    </source>
</evidence>
<dbReference type="Pfam" id="PF13635">
    <property type="entry name" value="DUF4143"/>
    <property type="match status" value="1"/>
</dbReference>
<dbReference type="AlphaFoldDB" id="A0A0W0VWF9"/>
<feature type="domain" description="AAA" evidence="1">
    <location>
        <begin position="18"/>
        <end position="152"/>
    </location>
</feature>
<dbReference type="Proteomes" id="UP000054908">
    <property type="component" value="Unassembled WGS sequence"/>
</dbReference>
<accession>A0A0W0VWF9</accession>
<dbReference type="PATRIC" id="fig|466.6.peg.3348"/>
<organism evidence="3 4">
    <name type="scientific">Legionella maceachernii</name>
    <dbReference type="NCBI Taxonomy" id="466"/>
    <lineage>
        <taxon>Bacteria</taxon>
        <taxon>Pseudomonadati</taxon>
        <taxon>Pseudomonadota</taxon>
        <taxon>Gammaproteobacteria</taxon>
        <taxon>Legionellales</taxon>
        <taxon>Legionellaceae</taxon>
        <taxon>Legionella</taxon>
    </lineage>
</organism>
<dbReference type="OrthoDB" id="9801806at2"/>
<dbReference type="InterPro" id="IPR027417">
    <property type="entry name" value="P-loop_NTPase"/>
</dbReference>
<gene>
    <name evidence="3" type="ORF">Lmac_3126</name>
</gene>
<dbReference type="InterPro" id="IPR025420">
    <property type="entry name" value="DUF4143"/>
</dbReference>
<reference evidence="3 4" key="1">
    <citation type="submission" date="2015-11" db="EMBL/GenBank/DDBJ databases">
        <title>Genomic analysis of 38 Legionella species identifies large and diverse effector repertoires.</title>
        <authorList>
            <person name="Burstein D."/>
            <person name="Amaro F."/>
            <person name="Zusman T."/>
            <person name="Lifshitz Z."/>
            <person name="Cohen O."/>
            <person name="Gilbert J.A."/>
            <person name="Pupko T."/>
            <person name="Shuman H.A."/>
            <person name="Segal G."/>
        </authorList>
    </citation>
    <scope>NUCLEOTIDE SEQUENCE [LARGE SCALE GENOMIC DNA]</scope>
    <source>
        <strain evidence="3 4">PX-1-G2-E2</strain>
    </source>
</reference>
<dbReference type="EMBL" id="LNYL01000051">
    <property type="protein sequence ID" value="KTD24253.1"/>
    <property type="molecule type" value="Genomic_DNA"/>
</dbReference>
<name>A0A0W0VWF9_9GAMM</name>
<dbReference type="Pfam" id="PF13173">
    <property type="entry name" value="AAA_14"/>
    <property type="match status" value="1"/>
</dbReference>
<proteinExistence type="predicted"/>
<dbReference type="Gene3D" id="3.40.50.300">
    <property type="entry name" value="P-loop containing nucleotide triphosphate hydrolases"/>
    <property type="match status" value="1"/>
</dbReference>
<dbReference type="InterPro" id="IPR041682">
    <property type="entry name" value="AAA_14"/>
</dbReference>
<dbReference type="SUPFAM" id="SSF52980">
    <property type="entry name" value="Restriction endonuclease-like"/>
    <property type="match status" value="1"/>
</dbReference>
<evidence type="ECO:0000259" key="2">
    <source>
        <dbReference type="Pfam" id="PF13635"/>
    </source>
</evidence>
<sequence length="462" mass="52058">MKRTLLNYMDNWLVSPDRKPLVIRGARQVGKTWLVRHLAEKTGMQLIELNFEKRPSYASLFASNDVNQILLNLSTVLNQKIDPPKCLLFLDEIQAAPQLLSKLRWFAEDLPQLAVISAGSLLEFILAEHSFSMPVGRVSYMHLEPLSFDEFLLANDKESLYDYLNQYDLSVELPSAIHEQLTTLFKEYLIIGGMPAVVSNWAAERSLNRVSQIQNDLLATYRDDFSKYKGRLATERLDEVLNSIPKMLGQKFVFSRVNKTIQASTIKHVLDLLEKARISHRVQSSSANGVPLASEIKEKFFKEIFLDIGLCSTALGLSLNQINSTNEILLINNGGIAEQVVGQLLRTIEPPYIEPVLYYWHREEAGSSAEIDYVIQHGNKIIPIEVKAGATGSLKSLHVFMGLKKLPLAMRINSDYPSKTNVDVKDNLGKSVNYTFISIPFYLVGQIHRLLKDAPGNGKDPD</sequence>
<keyword evidence="4" id="KW-1185">Reference proteome</keyword>
<dbReference type="SUPFAM" id="SSF52540">
    <property type="entry name" value="P-loop containing nucleoside triphosphate hydrolases"/>
    <property type="match status" value="1"/>
</dbReference>
<dbReference type="PANTHER" id="PTHR33295">
    <property type="entry name" value="ATPASE"/>
    <property type="match status" value="1"/>
</dbReference>
<evidence type="ECO:0000313" key="4">
    <source>
        <dbReference type="Proteomes" id="UP000054908"/>
    </source>
</evidence>
<comment type="caution">
    <text evidence="3">The sequence shown here is derived from an EMBL/GenBank/DDBJ whole genome shotgun (WGS) entry which is preliminary data.</text>
</comment>
<protein>
    <submittedName>
        <fullName evidence="3">ATPase</fullName>
    </submittedName>
</protein>
<dbReference type="STRING" id="466.Lmac_3126"/>
<evidence type="ECO:0000259" key="1">
    <source>
        <dbReference type="Pfam" id="PF13173"/>
    </source>
</evidence>
<dbReference type="InterPro" id="IPR011335">
    <property type="entry name" value="Restrct_endonuc-II-like"/>
</dbReference>
<dbReference type="RefSeq" id="WP_058453775.1">
    <property type="nucleotide sequence ID" value="NZ_CAAAIB010000001.1"/>
</dbReference>